<gene>
    <name evidence="1" type="ORF">FVF61_05545</name>
</gene>
<evidence type="ECO:0000313" key="2">
    <source>
        <dbReference type="Proteomes" id="UP000324550"/>
    </source>
</evidence>
<dbReference type="RefSeq" id="WP_148454208.1">
    <property type="nucleotide sequence ID" value="NZ_VSFC01000028.1"/>
</dbReference>
<evidence type="ECO:0000313" key="1">
    <source>
        <dbReference type="EMBL" id="TYA56791.1"/>
    </source>
</evidence>
<keyword evidence="2" id="KW-1185">Reference proteome</keyword>
<dbReference type="Proteomes" id="UP000324550">
    <property type="component" value="Unassembled WGS sequence"/>
</dbReference>
<dbReference type="OrthoDB" id="1495242at2"/>
<accession>A0A5D0GDE1</accession>
<dbReference type="AlphaFoldDB" id="A0A5D0GDE1"/>
<proteinExistence type="predicted"/>
<organism evidence="1 2">
    <name type="scientific">Formosa maritima</name>
    <dbReference type="NCBI Taxonomy" id="2592046"/>
    <lineage>
        <taxon>Bacteria</taxon>
        <taxon>Pseudomonadati</taxon>
        <taxon>Bacteroidota</taxon>
        <taxon>Flavobacteriia</taxon>
        <taxon>Flavobacteriales</taxon>
        <taxon>Flavobacteriaceae</taxon>
        <taxon>Formosa</taxon>
    </lineage>
</organism>
<name>A0A5D0GDE1_9FLAO</name>
<sequence>MERIKINDKTLIVVNNEWVLTNPTEFISKRKNNKSIEVIEKPLSEIKYESNYQKIIGLNNVEDFNPELAIDFEFVKNIDPNKEIFYMVDGIPTHDYRYVYRRLISKKVKEINNLGINQAIAIWGKREGKNGAIQIKTFNKDDVVIPIIIN</sequence>
<comment type="caution">
    <text evidence="1">The sequence shown here is derived from an EMBL/GenBank/DDBJ whole genome shotgun (WGS) entry which is preliminary data.</text>
</comment>
<protein>
    <submittedName>
        <fullName evidence="1">Uncharacterized protein</fullName>
    </submittedName>
</protein>
<dbReference type="EMBL" id="VSFC01000028">
    <property type="protein sequence ID" value="TYA56791.1"/>
    <property type="molecule type" value="Genomic_DNA"/>
</dbReference>
<reference evidence="1 2" key="1">
    <citation type="submission" date="2019-08" db="EMBL/GenBank/DDBJ databases">
        <title>Formosa sediminis sp. nov., isolated from marine sediment.</title>
        <authorList>
            <person name="Cao W.R."/>
        </authorList>
    </citation>
    <scope>NUCLEOTIDE SEQUENCE [LARGE SCALE GENOMIC DNA]</scope>
    <source>
        <strain evidence="1 2">1494</strain>
    </source>
</reference>